<organism evidence="2 3">
    <name type="scientific">Megaselia scalaris</name>
    <name type="common">Humpbacked fly</name>
    <name type="synonym">Phora scalaris</name>
    <dbReference type="NCBI Taxonomy" id="36166"/>
    <lineage>
        <taxon>Eukaryota</taxon>
        <taxon>Metazoa</taxon>
        <taxon>Ecdysozoa</taxon>
        <taxon>Arthropoda</taxon>
        <taxon>Hexapoda</taxon>
        <taxon>Insecta</taxon>
        <taxon>Pterygota</taxon>
        <taxon>Neoptera</taxon>
        <taxon>Endopterygota</taxon>
        <taxon>Diptera</taxon>
        <taxon>Brachycera</taxon>
        <taxon>Muscomorpha</taxon>
        <taxon>Platypezoidea</taxon>
        <taxon>Phoridae</taxon>
        <taxon>Megaseliini</taxon>
        <taxon>Megaselia</taxon>
    </lineage>
</organism>
<protein>
    <submittedName>
        <fullName evidence="2">Uncharacterized protein</fullName>
    </submittedName>
</protein>
<sequence length="108" mass="12539">MKGGIFFGFFGILLINQCNCLKKDQKYNNLAGVYFNNVGTYNFVDNKDETFLTSFTLTGLENTLSNAKTYKYESLTLEENLNNIYKVCNRNRKNYLPYESTMIPENQI</sequence>
<accession>T1GFC7</accession>
<reference evidence="2" key="2">
    <citation type="submission" date="2015-06" db="UniProtKB">
        <authorList>
            <consortium name="EnsemblMetazoa"/>
        </authorList>
    </citation>
    <scope>IDENTIFICATION</scope>
</reference>
<feature type="chain" id="PRO_5004588246" evidence="1">
    <location>
        <begin position="21"/>
        <end position="108"/>
    </location>
</feature>
<name>T1GFC7_MEGSC</name>
<dbReference type="Proteomes" id="UP000015102">
    <property type="component" value="Unassembled WGS sequence"/>
</dbReference>
<reference evidence="3" key="1">
    <citation type="submission" date="2013-02" db="EMBL/GenBank/DDBJ databases">
        <authorList>
            <person name="Hughes D."/>
        </authorList>
    </citation>
    <scope>NUCLEOTIDE SEQUENCE</scope>
    <source>
        <strain>Durham</strain>
        <strain evidence="3">NC isolate 2 -- Noor lab</strain>
    </source>
</reference>
<feature type="signal peptide" evidence="1">
    <location>
        <begin position="1"/>
        <end position="20"/>
    </location>
</feature>
<evidence type="ECO:0000256" key="1">
    <source>
        <dbReference type="SAM" id="SignalP"/>
    </source>
</evidence>
<evidence type="ECO:0000313" key="2">
    <source>
        <dbReference type="EnsemblMetazoa" id="MESCA002065-PA"/>
    </source>
</evidence>
<dbReference type="HOGENOM" id="CLU_2199957_0_0_1"/>
<evidence type="ECO:0000313" key="3">
    <source>
        <dbReference type="Proteomes" id="UP000015102"/>
    </source>
</evidence>
<keyword evidence="1" id="KW-0732">Signal</keyword>
<dbReference type="EnsemblMetazoa" id="MESCA002065-RA">
    <property type="protein sequence ID" value="MESCA002065-PA"/>
    <property type="gene ID" value="MESCA002065"/>
</dbReference>
<keyword evidence="3" id="KW-1185">Reference proteome</keyword>
<dbReference type="AlphaFoldDB" id="T1GFC7"/>
<dbReference type="EMBL" id="CAQQ02054010">
    <property type="status" value="NOT_ANNOTATED_CDS"/>
    <property type="molecule type" value="Genomic_DNA"/>
</dbReference>
<proteinExistence type="predicted"/>